<dbReference type="EMBL" id="CABO01000019">
    <property type="protein sequence ID" value="CBI01489.1"/>
    <property type="molecule type" value="Genomic_DNA"/>
</dbReference>
<protein>
    <submittedName>
        <fullName evidence="1">Uncharacterized protein</fullName>
    </submittedName>
</protein>
<proteinExistence type="predicted"/>
<accession>E6Q2S9</accession>
<comment type="caution">
    <text evidence="1">The sequence shown here is derived from an EMBL/GenBank/DDBJ whole genome shotgun (WGS) entry which is preliminary data.</text>
</comment>
<gene>
    <name evidence="1" type="ORF">CARN4_1810</name>
</gene>
<evidence type="ECO:0000313" key="1">
    <source>
        <dbReference type="EMBL" id="CBI01489.1"/>
    </source>
</evidence>
<sequence length="57" mass="5567">MPACVDVAVDVGFAGGSGVGFARGSVAGLVGSPFKARAVSMAAARLRFLLALPTSGE</sequence>
<dbReference type="AlphaFoldDB" id="E6Q2S9"/>
<organism evidence="1">
    <name type="scientific">mine drainage metagenome</name>
    <dbReference type="NCBI Taxonomy" id="410659"/>
    <lineage>
        <taxon>unclassified sequences</taxon>
        <taxon>metagenomes</taxon>
        <taxon>ecological metagenomes</taxon>
    </lineage>
</organism>
<reference evidence="1" key="1">
    <citation type="submission" date="2009-10" db="EMBL/GenBank/DDBJ databases">
        <title>Diversity of trophic interactions inside an arsenic-rich microbial ecosystem.</title>
        <authorList>
            <person name="Bertin P.N."/>
            <person name="Heinrich-Salmeron A."/>
            <person name="Pelletier E."/>
            <person name="Goulhen-Chollet F."/>
            <person name="Arsene-Ploetze F."/>
            <person name="Gallien S."/>
            <person name="Calteau A."/>
            <person name="Vallenet D."/>
            <person name="Casiot C."/>
            <person name="Chane-Woon-Ming B."/>
            <person name="Giloteaux L."/>
            <person name="Barakat M."/>
            <person name="Bonnefoy V."/>
            <person name="Bruneel O."/>
            <person name="Chandler M."/>
            <person name="Cleiss J."/>
            <person name="Duran R."/>
            <person name="Elbaz-Poulichet F."/>
            <person name="Fonknechten N."/>
            <person name="Lauga B."/>
            <person name="Mornico D."/>
            <person name="Ortet P."/>
            <person name="Schaeffer C."/>
            <person name="Siguier P."/>
            <person name="Alexander Thil Smith A."/>
            <person name="Van Dorsselaer A."/>
            <person name="Weissenbach J."/>
            <person name="Medigue C."/>
            <person name="Le Paslier D."/>
        </authorList>
    </citation>
    <scope>NUCLEOTIDE SEQUENCE</scope>
</reference>
<name>E6Q2S9_9ZZZZ</name>